<gene>
    <name evidence="2" type="primary">ORF4208</name>
</gene>
<keyword evidence="1" id="KW-0812">Transmembrane</keyword>
<accession>A0A0B6XZ14</accession>
<name>A0A0B6XZ14_9EUPU</name>
<reference evidence="2" key="1">
    <citation type="submission" date="2014-12" db="EMBL/GenBank/DDBJ databases">
        <title>Insight into the proteome of Arion vulgaris.</title>
        <authorList>
            <person name="Aradska J."/>
            <person name="Bulat T."/>
            <person name="Smidak R."/>
            <person name="Sarate P."/>
            <person name="Gangsoo J."/>
            <person name="Sialana F."/>
            <person name="Bilban M."/>
            <person name="Lubec G."/>
        </authorList>
    </citation>
    <scope>NUCLEOTIDE SEQUENCE</scope>
    <source>
        <tissue evidence="2">Skin</tissue>
    </source>
</reference>
<evidence type="ECO:0000256" key="1">
    <source>
        <dbReference type="SAM" id="Phobius"/>
    </source>
</evidence>
<organism evidence="2">
    <name type="scientific">Arion vulgaris</name>
    <dbReference type="NCBI Taxonomy" id="1028688"/>
    <lineage>
        <taxon>Eukaryota</taxon>
        <taxon>Metazoa</taxon>
        <taxon>Spiralia</taxon>
        <taxon>Lophotrochozoa</taxon>
        <taxon>Mollusca</taxon>
        <taxon>Gastropoda</taxon>
        <taxon>Heterobranchia</taxon>
        <taxon>Euthyneura</taxon>
        <taxon>Panpulmonata</taxon>
        <taxon>Eupulmonata</taxon>
        <taxon>Stylommatophora</taxon>
        <taxon>Helicina</taxon>
        <taxon>Arionoidea</taxon>
        <taxon>Arionidae</taxon>
        <taxon>Arion</taxon>
    </lineage>
</organism>
<evidence type="ECO:0000313" key="2">
    <source>
        <dbReference type="EMBL" id="CEK48500.1"/>
    </source>
</evidence>
<keyword evidence="1" id="KW-0472">Membrane</keyword>
<proteinExistence type="predicted"/>
<sequence>MLIHSLLTFLFIPSGLHTTLQLFISTYFCLVFFVFELPVTLQMNVFNQQAMETTNMHTLF</sequence>
<dbReference type="AlphaFoldDB" id="A0A0B6XZ14"/>
<feature type="transmembrane region" description="Helical" evidence="1">
    <location>
        <begin position="20"/>
        <end position="41"/>
    </location>
</feature>
<feature type="non-terminal residue" evidence="2">
    <location>
        <position position="60"/>
    </location>
</feature>
<dbReference type="EMBL" id="HACG01001635">
    <property type="protein sequence ID" value="CEK48500.1"/>
    <property type="molecule type" value="Transcribed_RNA"/>
</dbReference>
<protein>
    <submittedName>
        <fullName evidence="2">Uncharacterized protein</fullName>
    </submittedName>
</protein>
<keyword evidence="1" id="KW-1133">Transmembrane helix</keyword>